<reference evidence="2 3" key="1">
    <citation type="submission" date="2015-04" db="EMBL/GenBank/DDBJ databases">
        <authorList>
            <person name="Syromyatnikov M.Y."/>
            <person name="Popov V.N."/>
        </authorList>
    </citation>
    <scope>NUCLEOTIDE SEQUENCE [LARGE SCALE GENOMIC DNA]</scope>
    <source>
        <strain evidence="2">WF-38-12</strain>
    </source>
</reference>
<evidence type="ECO:0008006" key="4">
    <source>
        <dbReference type="Google" id="ProtNLM"/>
    </source>
</evidence>
<feature type="region of interest" description="Disordered" evidence="1">
    <location>
        <begin position="217"/>
        <end position="246"/>
    </location>
</feature>
<evidence type="ECO:0000256" key="1">
    <source>
        <dbReference type="SAM" id="MobiDB-lite"/>
    </source>
</evidence>
<name>A0A0U1M975_TALIS</name>
<keyword evidence="3" id="KW-1185">Reference proteome</keyword>
<protein>
    <recommendedName>
        <fullName evidence="4">Protein kinase domain-containing protein</fullName>
    </recommendedName>
</protein>
<dbReference type="AlphaFoldDB" id="A0A0U1M975"/>
<gene>
    <name evidence="2" type="ORF">PISL3812_08515</name>
</gene>
<organism evidence="2 3">
    <name type="scientific">Talaromyces islandicus</name>
    <name type="common">Penicillium islandicum</name>
    <dbReference type="NCBI Taxonomy" id="28573"/>
    <lineage>
        <taxon>Eukaryota</taxon>
        <taxon>Fungi</taxon>
        <taxon>Dikarya</taxon>
        <taxon>Ascomycota</taxon>
        <taxon>Pezizomycotina</taxon>
        <taxon>Eurotiomycetes</taxon>
        <taxon>Eurotiomycetidae</taxon>
        <taxon>Eurotiales</taxon>
        <taxon>Trichocomaceae</taxon>
        <taxon>Talaromyces</taxon>
        <taxon>Talaromyces sect. Islandici</taxon>
    </lineage>
</organism>
<proteinExistence type="predicted"/>
<feature type="compositionally biased region" description="Low complexity" evidence="1">
    <location>
        <begin position="217"/>
        <end position="236"/>
    </location>
</feature>
<dbReference type="OrthoDB" id="4389629at2759"/>
<evidence type="ECO:0000313" key="3">
    <source>
        <dbReference type="Proteomes" id="UP000054383"/>
    </source>
</evidence>
<accession>A0A0U1M975</accession>
<dbReference type="Proteomes" id="UP000054383">
    <property type="component" value="Unassembled WGS sequence"/>
</dbReference>
<evidence type="ECO:0000313" key="2">
    <source>
        <dbReference type="EMBL" id="CRG91466.1"/>
    </source>
</evidence>
<dbReference type="OMA" id="HYCHEVQ"/>
<feature type="compositionally biased region" description="Basic and acidic residues" evidence="1">
    <location>
        <begin position="264"/>
        <end position="273"/>
    </location>
</feature>
<dbReference type="EMBL" id="CVMT01000009">
    <property type="protein sequence ID" value="CRG91466.1"/>
    <property type="molecule type" value="Genomic_DNA"/>
</dbReference>
<feature type="region of interest" description="Disordered" evidence="1">
    <location>
        <begin position="262"/>
        <end position="309"/>
    </location>
</feature>
<sequence>MSTWKFDFTGRVEKLTRNGNSKDMIIEKQLTEVENEQSAQRNALIRYDLNPRGFDIDDLQENRALCEDDYLSELEIVETVHSINHGPALLDWYTKRQPEYMPYPKEGIMDVYVVSLVPGENLDEIFEDLGWEHLRVIRAQLTYILNTLRIEGRILSEQHPRFLNYDKKAKRLYFFDFTFFREIPVDEQDKYGPITQYDDWVLAFNIWPYEMLRSEAPAPTVTQGPPTTPATTQYGTQGLGFSLPPPILPSQMPFSRQVFLGASRRRDRDENRPPQRRPGSSFAPEVPSGGISNLQLDDDDDEGKPGNYQ</sequence>